<evidence type="ECO:0000256" key="1">
    <source>
        <dbReference type="SAM" id="MobiDB-lite"/>
    </source>
</evidence>
<evidence type="ECO:0000313" key="3">
    <source>
        <dbReference type="Proteomes" id="UP000290289"/>
    </source>
</evidence>
<proteinExistence type="predicted"/>
<feature type="compositionally biased region" description="Polar residues" evidence="1">
    <location>
        <begin position="88"/>
        <end position="97"/>
    </location>
</feature>
<organism evidence="2 3">
    <name type="scientific">Malus domestica</name>
    <name type="common">Apple</name>
    <name type="synonym">Pyrus malus</name>
    <dbReference type="NCBI Taxonomy" id="3750"/>
    <lineage>
        <taxon>Eukaryota</taxon>
        <taxon>Viridiplantae</taxon>
        <taxon>Streptophyta</taxon>
        <taxon>Embryophyta</taxon>
        <taxon>Tracheophyta</taxon>
        <taxon>Spermatophyta</taxon>
        <taxon>Magnoliopsida</taxon>
        <taxon>eudicotyledons</taxon>
        <taxon>Gunneridae</taxon>
        <taxon>Pentapetalae</taxon>
        <taxon>rosids</taxon>
        <taxon>fabids</taxon>
        <taxon>Rosales</taxon>
        <taxon>Rosaceae</taxon>
        <taxon>Amygdaloideae</taxon>
        <taxon>Maleae</taxon>
        <taxon>Malus</taxon>
    </lineage>
</organism>
<gene>
    <name evidence="2" type="ORF">DVH24_014993</name>
</gene>
<evidence type="ECO:0000313" key="2">
    <source>
        <dbReference type="EMBL" id="RXI01644.1"/>
    </source>
</evidence>
<dbReference type="EMBL" id="RDQH01000330">
    <property type="protein sequence ID" value="RXI01644.1"/>
    <property type="molecule type" value="Genomic_DNA"/>
</dbReference>
<feature type="region of interest" description="Disordered" evidence="1">
    <location>
        <begin position="59"/>
        <end position="97"/>
    </location>
</feature>
<protein>
    <submittedName>
        <fullName evidence="2">Uncharacterized protein</fullName>
    </submittedName>
</protein>
<sequence length="97" mass="10603">MEMSNLISNQIPSPAGSVVATFPPDIGTMGVPPIMSFSPTEFTAPTSLTSSVTHPLLSARWTHRRPRSSEEAEQFGEASSVHRERSQTDNASFSYYN</sequence>
<dbReference type="AlphaFoldDB" id="A0A498K5V0"/>
<name>A0A498K5V0_MALDO</name>
<keyword evidence="3" id="KW-1185">Reference proteome</keyword>
<comment type="caution">
    <text evidence="2">The sequence shown here is derived from an EMBL/GenBank/DDBJ whole genome shotgun (WGS) entry which is preliminary data.</text>
</comment>
<accession>A0A498K5V0</accession>
<dbReference type="Proteomes" id="UP000290289">
    <property type="component" value="Chromosome 4"/>
</dbReference>
<reference evidence="2 3" key="1">
    <citation type="submission" date="2018-10" db="EMBL/GenBank/DDBJ databases">
        <title>A high-quality apple genome assembly.</title>
        <authorList>
            <person name="Hu J."/>
        </authorList>
    </citation>
    <scope>NUCLEOTIDE SEQUENCE [LARGE SCALE GENOMIC DNA]</scope>
    <source>
        <strain evidence="3">cv. HFTH1</strain>
        <tissue evidence="2">Young leaf</tissue>
    </source>
</reference>